<evidence type="ECO:0000313" key="1">
    <source>
        <dbReference type="EMBL" id="AHK77895.1"/>
    </source>
</evidence>
<organism evidence="1 2">
    <name type="scientific">Ectothiorhodospira haloalkaliphila</name>
    <dbReference type="NCBI Taxonomy" id="421628"/>
    <lineage>
        <taxon>Bacteria</taxon>
        <taxon>Pseudomonadati</taxon>
        <taxon>Pseudomonadota</taxon>
        <taxon>Gammaproteobacteria</taxon>
        <taxon>Chromatiales</taxon>
        <taxon>Ectothiorhodospiraceae</taxon>
        <taxon>Ectothiorhodospira</taxon>
    </lineage>
</organism>
<dbReference type="HOGENOM" id="CLU_2879644_0_0_6"/>
<reference evidence="2" key="2">
    <citation type="submission" date="2014-02" db="EMBL/GenBank/DDBJ databases">
        <title>Draft Genome Sequence of extremely halophilic bacteria Halorhodospira halochloris.</title>
        <authorList>
            <person name="Singh K.S."/>
        </authorList>
    </citation>
    <scope>NUCLEOTIDE SEQUENCE [LARGE SCALE GENOMIC DNA]</scope>
    <source>
        <strain evidence="2">A</strain>
    </source>
</reference>
<dbReference type="EMBL" id="CP007268">
    <property type="protein sequence ID" value="AHK77895.1"/>
    <property type="molecule type" value="Genomic_DNA"/>
</dbReference>
<name>W8L1Q0_9GAMM</name>
<keyword evidence="2" id="KW-1185">Reference proteome</keyword>
<reference evidence="1 2" key="1">
    <citation type="journal article" date="2014" name="J Genomics">
        <title>Draft Genome Sequence of the Extremely Halophilic Phototrophic Purple Sulfur Bacterium Halorhodospira halochloris.</title>
        <authorList>
            <person name="Singh K.S."/>
            <person name="Kirksey J."/>
            <person name="Hoff W.D."/>
            <person name="Deole R."/>
        </authorList>
    </citation>
    <scope>NUCLEOTIDE SEQUENCE [LARGE SCALE GENOMIC DNA]</scope>
    <source>
        <strain evidence="1 2">A</strain>
    </source>
</reference>
<gene>
    <name evidence="1" type="ORF">M911_00265</name>
</gene>
<accession>W8L1Q0</accession>
<proteinExistence type="predicted"/>
<sequence>MRPWRTLPAPRPRWRFIWRFIVWRRWWSAWNRFMGRIVRQRWWRAPPGRTRWWCVAPWGIWWR</sequence>
<dbReference type="KEGG" id="hhc:M911_00265"/>
<evidence type="ECO:0000313" key="2">
    <source>
        <dbReference type="Proteomes" id="UP000019442"/>
    </source>
</evidence>
<dbReference type="AlphaFoldDB" id="W8L1Q0"/>
<protein>
    <submittedName>
        <fullName evidence="1">Uncharacterized protein</fullName>
    </submittedName>
</protein>
<dbReference type="Proteomes" id="UP000019442">
    <property type="component" value="Chromosome"/>
</dbReference>